<gene>
    <name evidence="1" type="ORF">RBB77_14605</name>
</gene>
<evidence type="ECO:0000313" key="1">
    <source>
        <dbReference type="EMBL" id="XCB31678.1"/>
    </source>
</evidence>
<protein>
    <submittedName>
        <fullName evidence="1">GlcNAc-transferase family protein</fullName>
    </submittedName>
</protein>
<dbReference type="EMBL" id="CP132942">
    <property type="protein sequence ID" value="XCB31678.1"/>
    <property type="molecule type" value="Genomic_DNA"/>
</dbReference>
<dbReference type="Pfam" id="PF11397">
    <property type="entry name" value="GlcNAc"/>
    <property type="match status" value="2"/>
</dbReference>
<dbReference type="InterPro" id="IPR029044">
    <property type="entry name" value="Nucleotide-diphossugar_trans"/>
</dbReference>
<accession>A0AAU7ZLC3</accession>
<reference evidence="1" key="1">
    <citation type="submission" date="2023-08" db="EMBL/GenBank/DDBJ databases">
        <authorList>
            <person name="Messyasz A."/>
            <person name="Mannisto M.K."/>
            <person name="Kerkhof L.J."/>
            <person name="Haggblom M."/>
        </authorList>
    </citation>
    <scope>NUCLEOTIDE SEQUENCE</scope>
    <source>
        <strain evidence="1">X5P6</strain>
    </source>
</reference>
<dbReference type="SUPFAM" id="SSF53448">
    <property type="entry name" value="Nucleotide-diphospho-sugar transferases"/>
    <property type="match status" value="1"/>
</dbReference>
<dbReference type="KEGG" id="tpsc:RBB77_14605"/>
<name>A0AAU7ZLC3_9BACT</name>
<dbReference type="InterPro" id="IPR021067">
    <property type="entry name" value="Glycosyltransferase"/>
</dbReference>
<reference evidence="1" key="2">
    <citation type="journal article" date="2024" name="Environ. Microbiol.">
        <title>Genome analysis and description of Tunturibacter gen. nov. expands the diversity of Terriglobia in tundra soils.</title>
        <authorList>
            <person name="Messyasz A."/>
            <person name="Mannisto M.K."/>
            <person name="Kerkhof L.J."/>
            <person name="Haggblom M.M."/>
        </authorList>
    </citation>
    <scope>NUCLEOTIDE SEQUENCE</scope>
    <source>
        <strain evidence="1">X5P6</strain>
    </source>
</reference>
<organism evidence="1">
    <name type="scientific">Tunturiibacter psychrotolerans</name>
    <dbReference type="NCBI Taxonomy" id="3069686"/>
    <lineage>
        <taxon>Bacteria</taxon>
        <taxon>Pseudomonadati</taxon>
        <taxon>Acidobacteriota</taxon>
        <taxon>Terriglobia</taxon>
        <taxon>Terriglobales</taxon>
        <taxon>Acidobacteriaceae</taxon>
        <taxon>Tunturiibacter</taxon>
    </lineage>
</organism>
<proteinExistence type="predicted"/>
<dbReference type="AlphaFoldDB" id="A0AAU7ZLC3"/>
<dbReference type="PANTHER" id="PTHR34496:SF10">
    <property type="entry name" value="GLCNAC TRANSFERASE"/>
    <property type="match status" value="1"/>
</dbReference>
<dbReference type="RefSeq" id="WP_353062524.1">
    <property type="nucleotide sequence ID" value="NZ_CP132942.1"/>
</dbReference>
<dbReference type="PANTHER" id="PTHR34496">
    <property type="entry name" value="GLCNAC TRANSFERASE-RELATED"/>
    <property type="match status" value="1"/>
</dbReference>
<sequence>MNEANNLIFVSIAAYRDPQLIPTIEDCIVKARHPERLRFGICWQHDPHSDTLPLRNDDCFRILAIDWRESRGACWARSEVMKLWRGEDWFLQVDSHCRFAWEWDAKLIDEMKQTDSAKPILSTYAAPFTPGGDEVLVEGPLQMAFQGFTEDGIPHMKPMAIADWRNLTRPRRARFLSAGFLFVQGGFVDEIGYDPELYFLGEEAAMTLRAFTSGYDLFHPQETIVWHDYGRPRAPKHWGDHVEENNAGRSWHELDLRSRDKVRRLLAGQPVESYGIGSARSLEDYEAYAGLSLKLRKAQDYTVRCGEPPNPEAAVDWTGQIFSWMVRIAFDREALQVAAFDDPELWYVGVQDADHVEIYRRDIPSSQLASLQTTDPQVVLVCEFESGAVPASWTVWPVSHSLGWLRRIEGTLGDEDYTIVIDDAE</sequence>
<dbReference type="Gene3D" id="3.90.550.10">
    <property type="entry name" value="Spore Coat Polysaccharide Biosynthesis Protein SpsA, Chain A"/>
    <property type="match status" value="1"/>
</dbReference>